<dbReference type="GeneID" id="26640238"/>
<dbReference type="InterPro" id="IPR029044">
    <property type="entry name" value="Nucleotide-diphossugar_trans"/>
</dbReference>
<reference evidence="2" key="1">
    <citation type="submission" date="2014-08" db="EMBL/GenBank/DDBJ databases">
        <authorList>
            <person name="Edwards T."/>
        </authorList>
    </citation>
    <scope>NUCLEOTIDE SEQUENCE [LARGE SCALE GENOMIC DNA]</scope>
</reference>
<accession>A0A0K0KWL6</accession>
<organism evidence="1 2">
    <name type="scientific">Prochlorococcus phage P-TIM68</name>
    <dbReference type="NCBI Taxonomy" id="1542477"/>
    <lineage>
        <taxon>Viruses</taxon>
        <taxon>Duplodnaviria</taxon>
        <taxon>Heunggongvirae</taxon>
        <taxon>Uroviricota</taxon>
        <taxon>Caudoviricetes</taxon>
        <taxon>Pantevenvirales</taxon>
        <taxon>Kyanoviridae</taxon>
        <taxon>Haifavirus</taxon>
        <taxon>Haifavirus tim68</taxon>
    </lineage>
</organism>
<protein>
    <recommendedName>
        <fullName evidence="3">Galactosyltransferase C-terminal domain-containing protein</fullName>
    </recommendedName>
</protein>
<keyword evidence="2" id="KW-1185">Reference proteome</keyword>
<dbReference type="OrthoDB" id="18220at10239"/>
<dbReference type="RefSeq" id="YP_009213694.1">
    <property type="nucleotide sequence ID" value="NC_028955.1"/>
</dbReference>
<evidence type="ECO:0000313" key="2">
    <source>
        <dbReference type="Proteomes" id="UP000207741"/>
    </source>
</evidence>
<evidence type="ECO:0008006" key="3">
    <source>
        <dbReference type="Google" id="ProtNLM"/>
    </source>
</evidence>
<name>A0A0K0KWL6_9CAUD</name>
<proteinExistence type="predicted"/>
<dbReference type="Proteomes" id="UP000207741">
    <property type="component" value="Segment"/>
</dbReference>
<evidence type="ECO:0000313" key="1">
    <source>
        <dbReference type="EMBL" id="AIR93519.1"/>
    </source>
</evidence>
<dbReference type="SUPFAM" id="SSF53448">
    <property type="entry name" value="Nucleotide-diphospho-sugar transferases"/>
    <property type="match status" value="1"/>
</dbReference>
<dbReference type="KEGG" id="vg:26640238"/>
<dbReference type="Gene3D" id="3.90.550.10">
    <property type="entry name" value="Spore Coat Polysaccharide Biosynthesis Protein SpsA, Chain A"/>
    <property type="match status" value="1"/>
</dbReference>
<dbReference type="EMBL" id="KM359505">
    <property type="protein sequence ID" value="AIR93519.1"/>
    <property type="molecule type" value="Genomic_DNA"/>
</dbReference>
<sequence length="282" mass="33509">MTKHNLADTTFIIPVRIESDDRLRNAITVCSFLLSKFDTNILIKEVNSKPVFENEALPQIKEFLGGDPNIKYFFEKESDNSFFHKTRYFNELLSETNTDVIAAYDIDVLLPVSTYIESQRMCKEDYDLVYPFGFGTQEDQVKWQKKVFASDELVSDFLNGNFDLNVFEGHTQIDRAQWGHAQFFKRRSYIDAGMENENFKAWGPEDEEKHYRFHKLGYKVGRVIDWVYHLEHSRGDDSERTNIYFQDNLKLMEDIRSLSAEELRKYYNTQKYLRKYYSIIFL</sequence>